<evidence type="ECO:0000313" key="3">
    <source>
        <dbReference type="Proteomes" id="UP001153269"/>
    </source>
</evidence>
<dbReference type="EMBL" id="CADEAL010000462">
    <property type="protein sequence ID" value="CAB1420539.1"/>
    <property type="molecule type" value="Genomic_DNA"/>
</dbReference>
<comment type="caution">
    <text evidence="2">The sequence shown here is derived from an EMBL/GenBank/DDBJ whole genome shotgun (WGS) entry which is preliminary data.</text>
</comment>
<gene>
    <name evidence="2" type="ORF">PLEPLA_LOCUS8414</name>
</gene>
<reference evidence="2" key="1">
    <citation type="submission" date="2020-03" db="EMBL/GenBank/DDBJ databases">
        <authorList>
            <person name="Weist P."/>
        </authorList>
    </citation>
    <scope>NUCLEOTIDE SEQUENCE</scope>
</reference>
<accession>A0A9N7TYN1</accession>
<feature type="signal peptide" evidence="1">
    <location>
        <begin position="1"/>
        <end position="24"/>
    </location>
</feature>
<evidence type="ECO:0000256" key="1">
    <source>
        <dbReference type="SAM" id="SignalP"/>
    </source>
</evidence>
<feature type="non-terminal residue" evidence="2">
    <location>
        <position position="1"/>
    </location>
</feature>
<name>A0A9N7TYN1_PLEPL</name>
<proteinExistence type="predicted"/>
<evidence type="ECO:0000313" key="2">
    <source>
        <dbReference type="EMBL" id="CAB1420539.1"/>
    </source>
</evidence>
<dbReference type="Proteomes" id="UP001153269">
    <property type="component" value="Unassembled WGS sequence"/>
</dbReference>
<protein>
    <submittedName>
        <fullName evidence="2">Uncharacterized protein</fullName>
    </submittedName>
</protein>
<dbReference type="AlphaFoldDB" id="A0A9N7TYN1"/>
<keyword evidence="3" id="KW-1185">Reference proteome</keyword>
<organism evidence="2 3">
    <name type="scientific">Pleuronectes platessa</name>
    <name type="common">European plaice</name>
    <dbReference type="NCBI Taxonomy" id="8262"/>
    <lineage>
        <taxon>Eukaryota</taxon>
        <taxon>Metazoa</taxon>
        <taxon>Chordata</taxon>
        <taxon>Craniata</taxon>
        <taxon>Vertebrata</taxon>
        <taxon>Euteleostomi</taxon>
        <taxon>Actinopterygii</taxon>
        <taxon>Neopterygii</taxon>
        <taxon>Teleostei</taxon>
        <taxon>Neoteleostei</taxon>
        <taxon>Acanthomorphata</taxon>
        <taxon>Carangaria</taxon>
        <taxon>Pleuronectiformes</taxon>
        <taxon>Pleuronectoidei</taxon>
        <taxon>Pleuronectidae</taxon>
        <taxon>Pleuronectes</taxon>
    </lineage>
</organism>
<sequence length="101" mass="11042">GGGPRPRHHAASLVWGLSFSWAAGQYPSAMRKEGTGWRGPIRWSAAVTLDECRSLLVDHLSYGARWGNPPFARGAPSGVCLGWRLAADLELVRTRGIRLFN</sequence>
<feature type="chain" id="PRO_5040163507" evidence="1">
    <location>
        <begin position="25"/>
        <end position="101"/>
    </location>
</feature>
<keyword evidence="1" id="KW-0732">Signal</keyword>